<feature type="transmembrane region" description="Helical" evidence="2">
    <location>
        <begin position="45"/>
        <end position="62"/>
    </location>
</feature>
<sequence>MNFRIRWAGKALLVVIGIGVLGWAVMMLWNWVVPALFMGARTIDFAHALGLLVLSRILFGGFRGRSGWRERRHWRKWEAMTPEERERFQSAWCSRSARPVHPARGAED</sequence>
<organism evidence="3 4">
    <name type="scientific">Paraburkholderia fynbosensis</name>
    <dbReference type="NCBI Taxonomy" id="1200993"/>
    <lineage>
        <taxon>Bacteria</taxon>
        <taxon>Pseudomonadati</taxon>
        <taxon>Pseudomonadota</taxon>
        <taxon>Betaproteobacteria</taxon>
        <taxon>Burkholderiales</taxon>
        <taxon>Burkholderiaceae</taxon>
        <taxon>Paraburkholderia</taxon>
    </lineage>
</organism>
<dbReference type="RefSeq" id="WP_175161444.1">
    <property type="nucleotide sequence ID" value="NZ_CADIKI010000009.1"/>
</dbReference>
<gene>
    <name evidence="3" type="ORF">LMG27177_03461</name>
</gene>
<keyword evidence="4" id="KW-1185">Reference proteome</keyword>
<reference evidence="3 4" key="1">
    <citation type="submission" date="2020-04" db="EMBL/GenBank/DDBJ databases">
        <authorList>
            <person name="De Canck E."/>
        </authorList>
    </citation>
    <scope>NUCLEOTIDE SEQUENCE [LARGE SCALE GENOMIC DNA]</scope>
    <source>
        <strain evidence="3 4">LMG 27177</strain>
    </source>
</reference>
<keyword evidence="2" id="KW-0812">Transmembrane</keyword>
<evidence type="ECO:0000313" key="4">
    <source>
        <dbReference type="Proteomes" id="UP000494252"/>
    </source>
</evidence>
<name>A0A6J5G5Y8_9BURK</name>
<accession>A0A6J5G5Y8</accession>
<proteinExistence type="predicted"/>
<evidence type="ECO:0000256" key="2">
    <source>
        <dbReference type="SAM" id="Phobius"/>
    </source>
</evidence>
<dbReference type="AlphaFoldDB" id="A0A6J5G5Y8"/>
<protein>
    <submittedName>
        <fullName evidence="3">Uncharacterized protein</fullName>
    </submittedName>
</protein>
<evidence type="ECO:0000256" key="1">
    <source>
        <dbReference type="SAM" id="MobiDB-lite"/>
    </source>
</evidence>
<feature type="region of interest" description="Disordered" evidence="1">
    <location>
        <begin position="82"/>
        <end position="108"/>
    </location>
</feature>
<keyword evidence="2" id="KW-0472">Membrane</keyword>
<evidence type="ECO:0000313" key="3">
    <source>
        <dbReference type="EMBL" id="CAB3793560.1"/>
    </source>
</evidence>
<dbReference type="Proteomes" id="UP000494252">
    <property type="component" value="Unassembled WGS sequence"/>
</dbReference>
<feature type="transmembrane region" description="Helical" evidence="2">
    <location>
        <begin position="12"/>
        <end position="33"/>
    </location>
</feature>
<keyword evidence="2" id="KW-1133">Transmembrane helix</keyword>
<dbReference type="EMBL" id="CADIKI010000009">
    <property type="protein sequence ID" value="CAB3793560.1"/>
    <property type="molecule type" value="Genomic_DNA"/>
</dbReference>